<feature type="region of interest" description="Disordered" evidence="1">
    <location>
        <begin position="128"/>
        <end position="169"/>
    </location>
</feature>
<dbReference type="InterPro" id="IPR036691">
    <property type="entry name" value="Endo/exonu/phosph_ase_sf"/>
</dbReference>
<sequence>AFADFNEGDINFMPTYKYDNGTDNYDTSEKNRIPAWTDRILFRGKNIQLKRYSRAEIRISDHRPVLALFSIEITKYDELAKERIKEELYTKKKLTVEVTEIETSQIAVKEGTESLAISEEIGTDCPCDVTSSTSEGDAAEATSATTKLLDNTESSQGEFSESILAPNEK</sequence>
<protein>
    <submittedName>
        <fullName evidence="3">10998_t:CDS:1</fullName>
    </submittedName>
</protein>
<dbReference type="Gene3D" id="3.60.10.10">
    <property type="entry name" value="Endonuclease/exonuclease/phosphatase"/>
    <property type="match status" value="1"/>
</dbReference>
<feature type="domain" description="Inositol polyphosphate-related phosphatase" evidence="2">
    <location>
        <begin position="1"/>
        <end position="67"/>
    </location>
</feature>
<name>A0A9N9ACW7_9GLOM</name>
<dbReference type="Proteomes" id="UP000789572">
    <property type="component" value="Unassembled WGS sequence"/>
</dbReference>
<evidence type="ECO:0000259" key="2">
    <source>
        <dbReference type="Pfam" id="PF22669"/>
    </source>
</evidence>
<dbReference type="OrthoDB" id="2248459at2759"/>
<organism evidence="3 4">
    <name type="scientific">Paraglomus occultum</name>
    <dbReference type="NCBI Taxonomy" id="144539"/>
    <lineage>
        <taxon>Eukaryota</taxon>
        <taxon>Fungi</taxon>
        <taxon>Fungi incertae sedis</taxon>
        <taxon>Mucoromycota</taxon>
        <taxon>Glomeromycotina</taxon>
        <taxon>Glomeromycetes</taxon>
        <taxon>Paraglomerales</taxon>
        <taxon>Paraglomeraceae</taxon>
        <taxon>Paraglomus</taxon>
    </lineage>
</organism>
<gene>
    <name evidence="3" type="ORF">POCULU_LOCUS3735</name>
</gene>
<evidence type="ECO:0000256" key="1">
    <source>
        <dbReference type="SAM" id="MobiDB-lite"/>
    </source>
</evidence>
<dbReference type="InterPro" id="IPR000300">
    <property type="entry name" value="IPPc"/>
</dbReference>
<dbReference type="GO" id="GO:0046856">
    <property type="term" value="P:phosphatidylinositol dephosphorylation"/>
    <property type="evidence" value="ECO:0007669"/>
    <property type="project" value="InterPro"/>
</dbReference>
<keyword evidence="4" id="KW-1185">Reference proteome</keyword>
<feature type="non-terminal residue" evidence="3">
    <location>
        <position position="169"/>
    </location>
</feature>
<accession>A0A9N9ACW7</accession>
<evidence type="ECO:0000313" key="4">
    <source>
        <dbReference type="Proteomes" id="UP000789572"/>
    </source>
</evidence>
<dbReference type="PANTHER" id="PTHR11200">
    <property type="entry name" value="INOSITOL 5-PHOSPHATASE"/>
    <property type="match status" value="1"/>
</dbReference>
<feature type="compositionally biased region" description="Polar residues" evidence="1">
    <location>
        <begin position="142"/>
        <end position="159"/>
    </location>
</feature>
<dbReference type="SUPFAM" id="SSF56219">
    <property type="entry name" value="DNase I-like"/>
    <property type="match status" value="1"/>
</dbReference>
<proteinExistence type="predicted"/>
<dbReference type="AlphaFoldDB" id="A0A9N9ACW7"/>
<reference evidence="3" key="1">
    <citation type="submission" date="2021-06" db="EMBL/GenBank/DDBJ databases">
        <authorList>
            <person name="Kallberg Y."/>
            <person name="Tangrot J."/>
            <person name="Rosling A."/>
        </authorList>
    </citation>
    <scope>NUCLEOTIDE SEQUENCE</scope>
    <source>
        <strain evidence="3">IA702</strain>
    </source>
</reference>
<evidence type="ECO:0000313" key="3">
    <source>
        <dbReference type="EMBL" id="CAG8524223.1"/>
    </source>
</evidence>
<dbReference type="PANTHER" id="PTHR11200:SF257">
    <property type="entry name" value="PHOSPHOINOSITIDE 5-PHOSPHATASE"/>
    <property type="match status" value="1"/>
</dbReference>
<dbReference type="InterPro" id="IPR046985">
    <property type="entry name" value="IP5"/>
</dbReference>
<dbReference type="EMBL" id="CAJVPJ010000434">
    <property type="protein sequence ID" value="CAG8524223.1"/>
    <property type="molecule type" value="Genomic_DNA"/>
</dbReference>
<dbReference type="Pfam" id="PF22669">
    <property type="entry name" value="Exo_endo_phos2"/>
    <property type="match status" value="1"/>
</dbReference>
<comment type="caution">
    <text evidence="3">The sequence shown here is derived from an EMBL/GenBank/DDBJ whole genome shotgun (WGS) entry which is preliminary data.</text>
</comment>
<dbReference type="GO" id="GO:0004439">
    <property type="term" value="F:phosphatidylinositol-4,5-bisphosphate 5-phosphatase activity"/>
    <property type="evidence" value="ECO:0007669"/>
    <property type="project" value="TreeGrafter"/>
</dbReference>